<feature type="compositionally biased region" description="Polar residues" evidence="1">
    <location>
        <begin position="35"/>
        <end position="46"/>
    </location>
</feature>
<dbReference type="Proteomes" id="UP000029445">
    <property type="component" value="Chromosome 8"/>
</dbReference>
<dbReference type="STRING" id="294750.A0A095C950"/>
<dbReference type="RefSeq" id="XP_062882864.1">
    <property type="nucleotide sequence ID" value="XM_063026909.1"/>
</dbReference>
<protein>
    <submittedName>
        <fullName evidence="2">Uncharacterized protein</fullName>
    </submittedName>
</protein>
<name>A0A095C950_CRYD2</name>
<reference evidence="2 3" key="2">
    <citation type="journal article" date="2018" name="Proc. Natl. Acad. Sci.">
        <title>RNAi is a critical determinant of centromere evolution in closely related fungi.</title>
        <authorList>
            <person name="Yadav V."/>
            <person name="Sun S."/>
            <person name="Billmyre R.B."/>
            <person name="Thimmappa B.C."/>
            <person name="Shea T."/>
            <person name="Lintner R."/>
            <person name="Bakkeren G."/>
            <person name="Cuomo C.A."/>
            <person name="Heitman J."/>
            <person name="Sanyal K."/>
        </authorList>
    </citation>
    <scope>NUCLEOTIDE SEQUENCE [LARGE SCALE GENOMIC DNA]</scope>
    <source>
        <strain evidence="2 3">R265</strain>
    </source>
</reference>
<dbReference type="KEGG" id="cdeu:CNBG_2860"/>
<gene>
    <name evidence="2" type="ORF">CNBG_2860</name>
</gene>
<evidence type="ECO:0000256" key="1">
    <source>
        <dbReference type="SAM" id="MobiDB-lite"/>
    </source>
</evidence>
<keyword evidence="3" id="KW-1185">Reference proteome</keyword>
<feature type="compositionally biased region" description="Polar residues" evidence="1">
    <location>
        <begin position="1"/>
        <end position="21"/>
    </location>
</feature>
<feature type="region of interest" description="Disordered" evidence="1">
    <location>
        <begin position="134"/>
        <end position="167"/>
    </location>
</feature>
<organism evidence="2 3">
    <name type="scientific">Cryptococcus deuterogattii (strain R265)</name>
    <name type="common">Cryptococcus gattii VGII (strain R265)</name>
    <dbReference type="NCBI Taxonomy" id="294750"/>
    <lineage>
        <taxon>Eukaryota</taxon>
        <taxon>Fungi</taxon>
        <taxon>Dikarya</taxon>
        <taxon>Basidiomycota</taxon>
        <taxon>Agaricomycotina</taxon>
        <taxon>Tremellomycetes</taxon>
        <taxon>Tremellales</taxon>
        <taxon>Cryptococcaceae</taxon>
        <taxon>Cryptococcus</taxon>
        <taxon>Cryptococcus gattii species complex</taxon>
    </lineage>
</organism>
<feature type="compositionally biased region" description="Basic and acidic residues" evidence="1">
    <location>
        <begin position="23"/>
        <end position="34"/>
    </location>
</feature>
<dbReference type="VEuPathDB" id="FungiDB:CNBG_2860"/>
<feature type="region of interest" description="Disordered" evidence="1">
    <location>
        <begin position="1"/>
        <end position="46"/>
    </location>
</feature>
<proteinExistence type="predicted"/>
<dbReference type="HOGENOM" id="CLU_109001_0_0_1"/>
<dbReference type="GeneID" id="88179183"/>
<dbReference type="OrthoDB" id="434771at2759"/>
<evidence type="ECO:0000313" key="3">
    <source>
        <dbReference type="Proteomes" id="UP000029445"/>
    </source>
</evidence>
<evidence type="ECO:0000313" key="2">
    <source>
        <dbReference type="EMBL" id="KGB77022.1"/>
    </source>
</evidence>
<accession>A0A095C950</accession>
<reference evidence="2 3" key="1">
    <citation type="journal article" date="2011" name="MBio">
        <title>Genome variation in Cryptococcus gattii, an emerging pathogen of immunocompetent hosts.</title>
        <authorList>
            <person name="D'Souza C.A."/>
            <person name="Kronstad J.W."/>
            <person name="Taylor G."/>
            <person name="Warren R."/>
            <person name="Yuen M."/>
            <person name="Hu G."/>
            <person name="Jung W.H."/>
            <person name="Sham A."/>
            <person name="Kidd S.E."/>
            <person name="Tangen K."/>
            <person name="Lee N."/>
            <person name="Zeilmaker T."/>
            <person name="Sawkins J."/>
            <person name="McVicker G."/>
            <person name="Shah S."/>
            <person name="Gnerre S."/>
            <person name="Griggs A."/>
            <person name="Zeng Q."/>
            <person name="Bartlett K."/>
            <person name="Li W."/>
            <person name="Wang X."/>
            <person name="Heitman J."/>
            <person name="Stajich J.E."/>
            <person name="Fraser J.A."/>
            <person name="Meyer W."/>
            <person name="Carter D."/>
            <person name="Schein J."/>
            <person name="Krzywinski M."/>
            <person name="Kwon-Chung K.J."/>
            <person name="Varma A."/>
            <person name="Wang J."/>
            <person name="Brunham R."/>
            <person name="Fyfe M."/>
            <person name="Ouellette B.F."/>
            <person name="Siddiqui A."/>
            <person name="Marra M."/>
            <person name="Jones S."/>
            <person name="Holt R."/>
            <person name="Birren B.W."/>
            <person name="Galagan J.E."/>
            <person name="Cuomo C.A."/>
        </authorList>
    </citation>
    <scope>NUCLEOTIDE SEQUENCE [LARGE SCALE GENOMIC DNA]</scope>
    <source>
        <strain evidence="2 3">R265</strain>
    </source>
</reference>
<feature type="compositionally biased region" description="Low complexity" evidence="1">
    <location>
        <begin position="134"/>
        <end position="148"/>
    </location>
</feature>
<dbReference type="AlphaFoldDB" id="A0A095C950"/>
<dbReference type="EMBL" id="CP025766">
    <property type="protein sequence ID" value="KGB77022.1"/>
    <property type="molecule type" value="Genomic_DNA"/>
</dbReference>
<sequence>MSTDSPVPQHAENQWQSQSVSPPEKRQRIFEVSDTHTPSNVDEPAQGSQAYYSMYPLTTPTRSQAAHHLTGPMPTYDMVFDLEGVTFDGLELLQGFNGDASNFWNNFNFDMDGAGYGITSGGSALVTRAKQQFLPSGNLSPNSSGGSSRVSPTSWQGQLPPMIGQNGQPYVQGKEQDGYNCVGSGSDGVGTPSAVGAVAFWEQVTVSTFDWRADPNVPFNI</sequence>